<dbReference type="GeneTree" id="ENSGT00940000177899"/>
<comment type="subcellular location">
    <subcellularLocation>
        <location evidence="1">Secreted</location>
    </subcellularLocation>
</comment>
<dbReference type="GO" id="GO:0005576">
    <property type="term" value="C:extracellular region"/>
    <property type="evidence" value="ECO:0007669"/>
    <property type="project" value="UniProtKB-SubCell"/>
</dbReference>
<name>A0A3Q2EFT2_CYPVA</name>
<accession>A0A3Q2EFT2</accession>
<dbReference type="Ensembl" id="ENSCVAT00000025813.1">
    <property type="protein sequence ID" value="ENSCVAP00000031182.1"/>
    <property type="gene ID" value="ENSCVAG00000020277.1"/>
</dbReference>
<organism evidence="5 6">
    <name type="scientific">Cyprinodon variegatus</name>
    <name type="common">Sheepshead minnow</name>
    <dbReference type="NCBI Taxonomy" id="28743"/>
    <lineage>
        <taxon>Eukaryota</taxon>
        <taxon>Metazoa</taxon>
        <taxon>Chordata</taxon>
        <taxon>Craniata</taxon>
        <taxon>Vertebrata</taxon>
        <taxon>Euteleostomi</taxon>
        <taxon>Actinopterygii</taxon>
        <taxon>Neopterygii</taxon>
        <taxon>Teleostei</taxon>
        <taxon>Neoteleostei</taxon>
        <taxon>Acanthomorphata</taxon>
        <taxon>Ovalentaria</taxon>
        <taxon>Atherinomorphae</taxon>
        <taxon>Cyprinodontiformes</taxon>
        <taxon>Cyprinodontidae</taxon>
        <taxon>Cyprinodon</taxon>
    </lineage>
</organism>
<dbReference type="PANTHER" id="PTHR46698">
    <property type="entry name" value="CROSSVEINLESS 2"/>
    <property type="match status" value="1"/>
</dbReference>
<dbReference type="Pfam" id="PF12714">
    <property type="entry name" value="TILa"/>
    <property type="match status" value="1"/>
</dbReference>
<feature type="domain" description="VWF/SSPO/Zonadhesin-like cysteine-rich" evidence="4">
    <location>
        <begin position="104"/>
        <end position="179"/>
    </location>
</feature>
<dbReference type="GO" id="GO:0030513">
    <property type="term" value="P:positive regulation of BMP signaling pathway"/>
    <property type="evidence" value="ECO:0007669"/>
    <property type="project" value="TreeGrafter"/>
</dbReference>
<dbReference type="SMART" id="SM00832">
    <property type="entry name" value="C8"/>
    <property type="match status" value="1"/>
</dbReference>
<keyword evidence="6" id="KW-1185">Reference proteome</keyword>
<dbReference type="InterPro" id="IPR052424">
    <property type="entry name" value="Kielin_Chordin-BMP_Reg"/>
</dbReference>
<proteinExistence type="predicted"/>
<sequence>MDTTGYILSGGVCVPHAECGCSFEGQYYRSGETVILDADCGRRCSCSDGSMSCNPHSCGQHESCTVEDGERGCKPNSFSTCWIRGPGSYQTFDGLMYQYPGASNFSSSEYCGVISSHSGPFTSCWGAVDPGLQVNACVEILQGSRDPASKLCEVLQDYALMCQHNGVFLGQWRNATGCGMFFCPS</sequence>
<evidence type="ECO:0000256" key="1">
    <source>
        <dbReference type="ARBA" id="ARBA00004613"/>
    </source>
</evidence>
<evidence type="ECO:0000313" key="5">
    <source>
        <dbReference type="Ensembl" id="ENSCVAP00000031182.1"/>
    </source>
</evidence>
<dbReference type="AlphaFoldDB" id="A0A3Q2EFT2"/>
<evidence type="ECO:0000259" key="4">
    <source>
        <dbReference type="SMART" id="SM00832"/>
    </source>
</evidence>
<reference evidence="5" key="2">
    <citation type="submission" date="2025-09" db="UniProtKB">
        <authorList>
            <consortium name="Ensembl"/>
        </authorList>
    </citation>
    <scope>IDENTIFICATION</scope>
</reference>
<dbReference type="InterPro" id="IPR014853">
    <property type="entry name" value="VWF/SSPO/ZAN-like_Cys-rich_dom"/>
</dbReference>
<dbReference type="PANTHER" id="PTHR46698:SF7">
    <property type="entry name" value="VWFD DOMAIN-CONTAINING PROTEIN"/>
    <property type="match status" value="1"/>
</dbReference>
<dbReference type="InterPro" id="IPR025615">
    <property type="entry name" value="TILa_dom"/>
</dbReference>
<dbReference type="STRING" id="28743.ENSCVAP00000031182"/>
<evidence type="ECO:0000256" key="2">
    <source>
        <dbReference type="ARBA" id="ARBA00022525"/>
    </source>
</evidence>
<evidence type="ECO:0000313" key="6">
    <source>
        <dbReference type="Proteomes" id="UP000265020"/>
    </source>
</evidence>
<keyword evidence="2" id="KW-0964">Secreted</keyword>
<keyword evidence="3" id="KW-0732">Signal</keyword>
<protein>
    <recommendedName>
        <fullName evidence="4">VWF/SSPO/Zonadhesin-like cysteine-rich domain-containing protein</fullName>
    </recommendedName>
</protein>
<evidence type="ECO:0000256" key="3">
    <source>
        <dbReference type="ARBA" id="ARBA00022729"/>
    </source>
</evidence>
<reference evidence="5" key="1">
    <citation type="submission" date="2025-08" db="UniProtKB">
        <authorList>
            <consortium name="Ensembl"/>
        </authorList>
    </citation>
    <scope>IDENTIFICATION</scope>
</reference>
<dbReference type="SUPFAM" id="SSF57603">
    <property type="entry name" value="FnI-like domain"/>
    <property type="match status" value="1"/>
</dbReference>
<dbReference type="Proteomes" id="UP000265020">
    <property type="component" value="Unassembled WGS sequence"/>
</dbReference>
<dbReference type="Pfam" id="PF08742">
    <property type="entry name" value="C8"/>
    <property type="match status" value="1"/>
</dbReference>